<dbReference type="InterPro" id="IPR037873">
    <property type="entry name" value="BamE-like"/>
</dbReference>
<dbReference type="Gene3D" id="3.30.1450.10">
    <property type="match status" value="1"/>
</dbReference>
<sequence length="179" mass="19989">MTKTRLSRFLVAIFLLGVVIVLSGCDKEVSKDDALNFYNTVQLRETKDEVEAALNGTPKESNGEYIYIDADTGFGVSVFYDADNLVYTKAVYNTDNTKIFALSNAKVTEDQVASITPGMTYEEVKALLGTDGLETITKVNLSDENNPTSMMIWFNDDNTGIYVTFYGYRGTVENAKYWK</sequence>
<evidence type="ECO:0008006" key="4">
    <source>
        <dbReference type="Google" id="ProtNLM"/>
    </source>
</evidence>
<keyword evidence="1" id="KW-0732">Signal</keyword>
<organism evidence="2 3">
    <name type="scientific">Acetobacterium fimetarium</name>
    <dbReference type="NCBI Taxonomy" id="52691"/>
    <lineage>
        <taxon>Bacteria</taxon>
        <taxon>Bacillati</taxon>
        <taxon>Bacillota</taxon>
        <taxon>Clostridia</taxon>
        <taxon>Eubacteriales</taxon>
        <taxon>Eubacteriaceae</taxon>
        <taxon>Acetobacterium</taxon>
    </lineage>
</organism>
<dbReference type="Proteomes" id="UP000603234">
    <property type="component" value="Unassembled WGS sequence"/>
</dbReference>
<evidence type="ECO:0000256" key="1">
    <source>
        <dbReference type="ARBA" id="ARBA00022729"/>
    </source>
</evidence>
<name>A0ABR6WRA5_9FIRM</name>
<dbReference type="PROSITE" id="PS51257">
    <property type="entry name" value="PROKAR_LIPOPROTEIN"/>
    <property type="match status" value="1"/>
</dbReference>
<gene>
    <name evidence="2" type="ORF">GH808_00325</name>
</gene>
<accession>A0ABR6WRA5</accession>
<proteinExistence type="predicted"/>
<evidence type="ECO:0000313" key="3">
    <source>
        <dbReference type="Proteomes" id="UP000603234"/>
    </source>
</evidence>
<comment type="caution">
    <text evidence="2">The sequence shown here is derived from an EMBL/GenBank/DDBJ whole genome shotgun (WGS) entry which is preliminary data.</text>
</comment>
<dbReference type="EMBL" id="WJBC01000001">
    <property type="protein sequence ID" value="MBC3802888.1"/>
    <property type="molecule type" value="Genomic_DNA"/>
</dbReference>
<keyword evidence="3" id="KW-1185">Reference proteome</keyword>
<dbReference type="RefSeq" id="WP_186840810.1">
    <property type="nucleotide sequence ID" value="NZ_WJBC01000001.1"/>
</dbReference>
<protein>
    <recommendedName>
        <fullName evidence="4">Beta-lactamase inhibitor (BLIP)</fullName>
    </recommendedName>
</protein>
<evidence type="ECO:0000313" key="2">
    <source>
        <dbReference type="EMBL" id="MBC3802888.1"/>
    </source>
</evidence>
<reference evidence="2 3" key="1">
    <citation type="journal article" date="2020" name="mSystems">
        <title>Defining Genomic and Predicted Metabolic Features of the Acetobacterium Genus.</title>
        <authorList>
            <person name="Ross D.E."/>
            <person name="Marshall C.W."/>
            <person name="Gulliver D."/>
            <person name="May H.D."/>
            <person name="Norman R.S."/>
        </authorList>
    </citation>
    <scope>NUCLEOTIDE SEQUENCE [LARGE SCALE GENOMIC DNA]</scope>
    <source>
        <strain evidence="2 3">DSM 8238</strain>
    </source>
</reference>